<organism evidence="6 7">
    <name type="scientific">Lachancea dasiensis</name>
    <dbReference type="NCBI Taxonomy" id="1072105"/>
    <lineage>
        <taxon>Eukaryota</taxon>
        <taxon>Fungi</taxon>
        <taxon>Dikarya</taxon>
        <taxon>Ascomycota</taxon>
        <taxon>Saccharomycotina</taxon>
        <taxon>Saccharomycetes</taxon>
        <taxon>Saccharomycetales</taxon>
        <taxon>Saccharomycetaceae</taxon>
        <taxon>Lachancea</taxon>
    </lineage>
</organism>
<dbReference type="PROSITE" id="PS01031">
    <property type="entry name" value="SHSP"/>
    <property type="match status" value="1"/>
</dbReference>
<dbReference type="InterPro" id="IPR008978">
    <property type="entry name" value="HSP20-like_chaperone"/>
</dbReference>
<evidence type="ECO:0000259" key="5">
    <source>
        <dbReference type="PROSITE" id="PS01031"/>
    </source>
</evidence>
<evidence type="ECO:0000313" key="7">
    <source>
        <dbReference type="Proteomes" id="UP000190274"/>
    </source>
</evidence>
<comment type="similarity">
    <text evidence="2 3">Belongs to the small heat shock protein (HSP20) family.</text>
</comment>
<protein>
    <submittedName>
        <fullName evidence="6">LADA_0C01552g1_1</fullName>
    </submittedName>
</protein>
<feature type="domain" description="SHSP" evidence="5">
    <location>
        <begin position="238"/>
        <end position="357"/>
    </location>
</feature>
<keyword evidence="1" id="KW-0346">Stress response</keyword>
<dbReference type="InterPro" id="IPR031107">
    <property type="entry name" value="Small_HSP"/>
</dbReference>
<evidence type="ECO:0000313" key="6">
    <source>
        <dbReference type="EMBL" id="SCU81869.1"/>
    </source>
</evidence>
<dbReference type="PANTHER" id="PTHR11527">
    <property type="entry name" value="HEAT-SHOCK PROTEIN 20 FAMILY MEMBER"/>
    <property type="match status" value="1"/>
</dbReference>
<keyword evidence="7" id="KW-1185">Reference proteome</keyword>
<dbReference type="STRING" id="1266660.A0A1G4IXK6"/>
<name>A0A1G4IXK6_9SACH</name>
<evidence type="ECO:0000256" key="4">
    <source>
        <dbReference type="SAM" id="MobiDB-lite"/>
    </source>
</evidence>
<dbReference type="EMBL" id="LT598459">
    <property type="protein sequence ID" value="SCU81869.1"/>
    <property type="molecule type" value="Genomic_DNA"/>
</dbReference>
<sequence length="376" mass="42702">MSFHQPSLSLYDVLDALSRQAAFRQERSESRRPQARGHYGRFNNRPTVVNSGFQSPYYPAERPRSSYYRPRYYQEYDEFESPHLWSEYERPRAAPVETREQEVPDFLPRLLRAVAEEGAMQRQYQEPEESEDYDGASNHIEHGQPSGIPLLDALLGNTFRGSEVGDTEEPKEPKEPKEPIEAAPMDAEVESQINPTPAALDTQSSPTTKENVQAAVEERSDVPSPIPDPLQVSKPQKRRGMPFSPAVNVYDTDEAYVVVMALPGATSKSFKIDYHPSSHELFIKGSLDNRSGLDEKTLRVSELRLGKFSRSFKLPVLPRIQDEAIKATYNNGLLQVKIPKILNESHQHPPKRHIVIEDVPDEELEFEKNPNPPTSL</sequence>
<dbReference type="InterPro" id="IPR002068">
    <property type="entry name" value="A-crystallin/Hsp20_dom"/>
</dbReference>
<feature type="region of interest" description="Disordered" evidence="4">
    <location>
        <begin position="120"/>
        <end position="152"/>
    </location>
</feature>
<dbReference type="Proteomes" id="UP000190274">
    <property type="component" value="Chromosome C"/>
</dbReference>
<feature type="compositionally biased region" description="Polar residues" evidence="4">
    <location>
        <begin position="44"/>
        <end position="54"/>
    </location>
</feature>
<accession>A0A1G4IXK6</accession>
<feature type="compositionally biased region" description="Polar residues" evidence="4">
    <location>
        <begin position="196"/>
        <end position="211"/>
    </location>
</feature>
<dbReference type="Pfam" id="PF00011">
    <property type="entry name" value="HSP20"/>
    <property type="match status" value="1"/>
</dbReference>
<feature type="region of interest" description="Disordered" evidence="4">
    <location>
        <begin position="196"/>
        <end position="239"/>
    </location>
</feature>
<feature type="region of interest" description="Disordered" evidence="4">
    <location>
        <begin position="23"/>
        <end position="60"/>
    </location>
</feature>
<dbReference type="Gene3D" id="2.60.40.790">
    <property type="match status" value="1"/>
</dbReference>
<dbReference type="AlphaFoldDB" id="A0A1G4IXK6"/>
<gene>
    <name evidence="6" type="ORF">LADA_0C01552G</name>
</gene>
<dbReference type="GO" id="GO:0140311">
    <property type="term" value="F:protein sequestering activity"/>
    <property type="evidence" value="ECO:0007669"/>
    <property type="project" value="EnsemblFungi"/>
</dbReference>
<proteinExistence type="inferred from homology"/>
<evidence type="ECO:0000256" key="2">
    <source>
        <dbReference type="PROSITE-ProRule" id="PRU00285"/>
    </source>
</evidence>
<dbReference type="CDD" id="cd06464">
    <property type="entry name" value="ACD_sHsps-like"/>
    <property type="match status" value="1"/>
</dbReference>
<evidence type="ECO:0000256" key="3">
    <source>
        <dbReference type="RuleBase" id="RU003616"/>
    </source>
</evidence>
<reference evidence="7" key="1">
    <citation type="submission" date="2016-03" db="EMBL/GenBank/DDBJ databases">
        <authorList>
            <person name="Devillers H."/>
        </authorList>
    </citation>
    <scope>NUCLEOTIDE SEQUENCE [LARGE SCALE GENOMIC DNA]</scope>
</reference>
<dbReference type="SUPFAM" id="SSF49764">
    <property type="entry name" value="HSP20-like chaperones"/>
    <property type="match status" value="1"/>
</dbReference>
<dbReference type="OrthoDB" id="5511210at2759"/>
<dbReference type="GO" id="GO:0007010">
    <property type="term" value="P:cytoskeleton organization"/>
    <property type="evidence" value="ECO:0007669"/>
    <property type="project" value="EnsemblFungi"/>
</dbReference>
<evidence type="ECO:0000256" key="1">
    <source>
        <dbReference type="ARBA" id="ARBA00023016"/>
    </source>
</evidence>